<dbReference type="EMBL" id="ATLV01013116">
    <property type="status" value="NOT_ANNOTATED_CDS"/>
    <property type="molecule type" value="Genomic_DNA"/>
</dbReference>
<dbReference type="AlphaFoldDB" id="A0A084VGY5"/>
<dbReference type="OrthoDB" id="6819594at2759"/>
<evidence type="ECO:0000313" key="4">
    <source>
        <dbReference type="Proteomes" id="UP000030765"/>
    </source>
</evidence>
<name>A0A084VGY5_ANOSI</name>
<organism evidence="2">
    <name type="scientific">Anopheles sinensis</name>
    <name type="common">Mosquito</name>
    <dbReference type="NCBI Taxonomy" id="74873"/>
    <lineage>
        <taxon>Eukaryota</taxon>
        <taxon>Metazoa</taxon>
        <taxon>Ecdysozoa</taxon>
        <taxon>Arthropoda</taxon>
        <taxon>Hexapoda</taxon>
        <taxon>Insecta</taxon>
        <taxon>Pterygota</taxon>
        <taxon>Neoptera</taxon>
        <taxon>Endopterygota</taxon>
        <taxon>Diptera</taxon>
        <taxon>Nematocera</taxon>
        <taxon>Culicoidea</taxon>
        <taxon>Culicidae</taxon>
        <taxon>Anophelinae</taxon>
        <taxon>Anopheles</taxon>
    </lineage>
</organism>
<accession>A0A084VGY5</accession>
<dbReference type="Proteomes" id="UP000030765">
    <property type="component" value="Unassembled WGS sequence"/>
</dbReference>
<proteinExistence type="predicted"/>
<evidence type="ECO:0000313" key="2">
    <source>
        <dbReference type="EMBL" id="KFB37229.1"/>
    </source>
</evidence>
<protein>
    <submittedName>
        <fullName evidence="2 3">Homeotic protein ocelliless-like protein</fullName>
    </submittedName>
</protein>
<evidence type="ECO:0000313" key="3">
    <source>
        <dbReference type="EnsemblMetazoa" id="ASIC004443-PA"/>
    </source>
</evidence>
<dbReference type="VEuPathDB" id="VectorBase:ASIC004443"/>
<evidence type="ECO:0000256" key="1">
    <source>
        <dbReference type="SAM" id="MobiDB-lite"/>
    </source>
</evidence>
<dbReference type="EnsemblMetazoa" id="ASIC004443-RA">
    <property type="protein sequence ID" value="ASIC004443-PA"/>
    <property type="gene ID" value="ASIC004443"/>
</dbReference>
<feature type="region of interest" description="Disordered" evidence="1">
    <location>
        <begin position="1"/>
        <end position="40"/>
    </location>
</feature>
<sequence length="114" mass="11948">MAGFLKSSDLGPHPHGYGTSHHPHHAHPHGPLPPGMPMTSLAPFGLPHGLDAVGFPQVEIKCSAREAPLQGLPWTSSGSGLDPKSLSSKATLNGWLNNLPTTIWAQNSGSCGFR</sequence>
<gene>
    <name evidence="2" type="ORF">ZHAS_00004443</name>
</gene>
<dbReference type="STRING" id="74873.A0A084VGY5"/>
<feature type="compositionally biased region" description="Low complexity" evidence="1">
    <location>
        <begin position="11"/>
        <end position="20"/>
    </location>
</feature>
<dbReference type="EMBL" id="KE524840">
    <property type="protein sequence ID" value="KFB37229.1"/>
    <property type="molecule type" value="Genomic_DNA"/>
</dbReference>
<reference evidence="3" key="2">
    <citation type="submission" date="2020-05" db="UniProtKB">
        <authorList>
            <consortium name="EnsemblMetazoa"/>
        </authorList>
    </citation>
    <scope>IDENTIFICATION</scope>
</reference>
<reference evidence="2 4" key="1">
    <citation type="journal article" date="2014" name="BMC Genomics">
        <title>Genome sequence of Anopheles sinensis provides insight into genetics basis of mosquito competence for malaria parasites.</title>
        <authorList>
            <person name="Zhou D."/>
            <person name="Zhang D."/>
            <person name="Ding G."/>
            <person name="Shi L."/>
            <person name="Hou Q."/>
            <person name="Ye Y."/>
            <person name="Xu Y."/>
            <person name="Zhou H."/>
            <person name="Xiong C."/>
            <person name="Li S."/>
            <person name="Yu J."/>
            <person name="Hong S."/>
            <person name="Yu X."/>
            <person name="Zou P."/>
            <person name="Chen C."/>
            <person name="Chang X."/>
            <person name="Wang W."/>
            <person name="Lv Y."/>
            <person name="Sun Y."/>
            <person name="Ma L."/>
            <person name="Shen B."/>
            <person name="Zhu C."/>
        </authorList>
    </citation>
    <scope>NUCLEOTIDE SEQUENCE [LARGE SCALE GENOMIC DNA]</scope>
</reference>
<keyword evidence="4" id="KW-1185">Reference proteome</keyword>